<dbReference type="PROSITE" id="PS00141">
    <property type="entry name" value="ASP_PROTEASE"/>
    <property type="match status" value="1"/>
</dbReference>
<dbReference type="AlphaFoldDB" id="A0A1F5E6U7"/>
<dbReference type="Gene3D" id="2.40.70.10">
    <property type="entry name" value="Acid Proteases"/>
    <property type="match status" value="1"/>
</dbReference>
<keyword evidence="1" id="KW-0378">Hydrolase</keyword>
<sequence length="209" mass="24081">MGLCRVPYISLDNKHYRPSLEVIFHFNKVSTPITFGLVDSGADHIVIPYSLGSRIGLPSPTNQEQLLSASGVGGSVNYVEKQCTVFLINKPNKLMYGFKETVWWIYPNKALLKQMSDLMARHQRLKKYQDQCKPNTELGGYFKNEMNTVFHELVSLNNKLEEAGVLLGRPFFNNFRFIQFFQKDRGVEKTCFFNYQINKKKVNSTIKLP</sequence>
<evidence type="ECO:0000313" key="3">
    <source>
        <dbReference type="EMBL" id="OGD63030.1"/>
    </source>
</evidence>
<reference evidence="3 4" key="1">
    <citation type="journal article" date="2016" name="Nat. Commun.">
        <title>Thousands of microbial genomes shed light on interconnected biogeochemical processes in an aquifer system.</title>
        <authorList>
            <person name="Anantharaman K."/>
            <person name="Brown C.T."/>
            <person name="Hug L.A."/>
            <person name="Sharon I."/>
            <person name="Castelle C.J."/>
            <person name="Probst A.J."/>
            <person name="Thomas B.C."/>
            <person name="Singh A."/>
            <person name="Wilkins M.J."/>
            <person name="Karaoz U."/>
            <person name="Brodie E.L."/>
            <person name="Williams K.H."/>
            <person name="Hubbard S.S."/>
            <person name="Banfield J.F."/>
        </authorList>
    </citation>
    <scope>NUCLEOTIDE SEQUENCE [LARGE SCALE GENOMIC DNA]</scope>
</reference>
<comment type="caution">
    <text evidence="3">The sequence shown here is derived from an EMBL/GenBank/DDBJ whole genome shotgun (WGS) entry which is preliminary data.</text>
</comment>
<dbReference type="GO" id="GO:0004190">
    <property type="term" value="F:aspartic-type endopeptidase activity"/>
    <property type="evidence" value="ECO:0007669"/>
    <property type="project" value="InterPro"/>
</dbReference>
<dbReference type="InterPro" id="IPR001969">
    <property type="entry name" value="Aspartic_peptidase_AS"/>
</dbReference>
<gene>
    <name evidence="3" type="ORF">A2160_05290</name>
</gene>
<feature type="domain" description="Peptidase A2" evidence="2">
    <location>
        <begin position="34"/>
        <end position="77"/>
    </location>
</feature>
<dbReference type="Proteomes" id="UP000177006">
    <property type="component" value="Unassembled WGS sequence"/>
</dbReference>
<dbReference type="InterPro" id="IPR001995">
    <property type="entry name" value="Peptidase_A2_cat"/>
</dbReference>
<dbReference type="GO" id="GO:0006508">
    <property type="term" value="P:proteolysis"/>
    <property type="evidence" value="ECO:0007669"/>
    <property type="project" value="InterPro"/>
</dbReference>
<evidence type="ECO:0000259" key="2">
    <source>
        <dbReference type="PROSITE" id="PS50175"/>
    </source>
</evidence>
<dbReference type="InterPro" id="IPR021109">
    <property type="entry name" value="Peptidase_aspartic_dom_sf"/>
</dbReference>
<protein>
    <recommendedName>
        <fullName evidence="2">Peptidase A2 domain-containing protein</fullName>
    </recommendedName>
</protein>
<dbReference type="PROSITE" id="PS50175">
    <property type="entry name" value="ASP_PROT_RETROV"/>
    <property type="match status" value="1"/>
</dbReference>
<evidence type="ECO:0000256" key="1">
    <source>
        <dbReference type="ARBA" id="ARBA00022801"/>
    </source>
</evidence>
<proteinExistence type="predicted"/>
<name>A0A1F5E6U7_9BACT</name>
<evidence type="ECO:0000313" key="4">
    <source>
        <dbReference type="Proteomes" id="UP000177006"/>
    </source>
</evidence>
<dbReference type="EMBL" id="MEZK01000013">
    <property type="protein sequence ID" value="OGD63030.1"/>
    <property type="molecule type" value="Genomic_DNA"/>
</dbReference>
<accession>A0A1F5E6U7</accession>
<organism evidence="3 4">
    <name type="scientific">Candidatus Beckwithbacteria bacterium RBG_13_42_9</name>
    <dbReference type="NCBI Taxonomy" id="1797457"/>
    <lineage>
        <taxon>Bacteria</taxon>
        <taxon>Candidatus Beckwithiibacteriota</taxon>
    </lineage>
</organism>